<feature type="binding site" evidence="13">
    <location>
        <position position="106"/>
    </location>
    <ligand>
        <name>iminosuccinate</name>
        <dbReference type="ChEBI" id="CHEBI:77875"/>
    </ligand>
</feature>
<accession>A0A7Z0CZ50</accession>
<dbReference type="RefSeq" id="WP_179425065.1">
    <property type="nucleotide sequence ID" value="NZ_JACBZP010000001.1"/>
</dbReference>
<evidence type="ECO:0000256" key="5">
    <source>
        <dbReference type="ARBA" id="ARBA00022490"/>
    </source>
</evidence>
<evidence type="ECO:0000256" key="12">
    <source>
        <dbReference type="ARBA" id="ARBA00073059"/>
    </source>
</evidence>
<evidence type="ECO:0000256" key="7">
    <source>
        <dbReference type="ARBA" id="ARBA00022679"/>
    </source>
</evidence>
<dbReference type="AlphaFoldDB" id="A0A7Z0CZ50"/>
<evidence type="ECO:0000313" key="14">
    <source>
        <dbReference type="EMBL" id="NYI65981.1"/>
    </source>
</evidence>
<comment type="similarity">
    <text evidence="13">Belongs to the quinolinate synthase family. Type 3 subfamily.</text>
</comment>
<comment type="cofactor">
    <cofactor evidence="13">
        <name>[4Fe-4S] cluster</name>
        <dbReference type="ChEBI" id="CHEBI:49883"/>
    </cofactor>
    <text evidence="13">Binds 1 [4Fe-4S] cluster per subunit.</text>
</comment>
<keyword evidence="9 13" id="KW-0408">Iron</keyword>
<evidence type="ECO:0000313" key="15">
    <source>
        <dbReference type="Proteomes" id="UP000539111"/>
    </source>
</evidence>
<keyword evidence="6 13" id="KW-0662">Pyridine nucleotide biosynthesis</keyword>
<evidence type="ECO:0000256" key="1">
    <source>
        <dbReference type="ARBA" id="ARBA00003791"/>
    </source>
</evidence>
<reference evidence="14 15" key="1">
    <citation type="submission" date="2020-07" db="EMBL/GenBank/DDBJ databases">
        <title>Sequencing the genomes of 1000 actinobacteria strains.</title>
        <authorList>
            <person name="Klenk H.-P."/>
        </authorList>
    </citation>
    <scope>NUCLEOTIDE SEQUENCE [LARGE SCALE GENOMIC DNA]</scope>
    <source>
        <strain evidence="14 15">DSM 26341</strain>
    </source>
</reference>
<keyword evidence="4 13" id="KW-0004">4Fe-4S</keyword>
<evidence type="ECO:0000256" key="11">
    <source>
        <dbReference type="ARBA" id="ARBA00050125"/>
    </source>
</evidence>
<keyword evidence="10 13" id="KW-0411">Iron-sulfur</keyword>
<comment type="catalytic activity">
    <reaction evidence="11">
        <text>iminosuccinate + dihydroxyacetone phosphate = quinolinate + phosphate + 2 H2O + H(+)</text>
        <dbReference type="Rhea" id="RHEA:25888"/>
        <dbReference type="ChEBI" id="CHEBI:15377"/>
        <dbReference type="ChEBI" id="CHEBI:15378"/>
        <dbReference type="ChEBI" id="CHEBI:29959"/>
        <dbReference type="ChEBI" id="CHEBI:43474"/>
        <dbReference type="ChEBI" id="CHEBI:57642"/>
        <dbReference type="ChEBI" id="CHEBI:77875"/>
        <dbReference type="EC" id="2.5.1.72"/>
    </reaction>
    <physiologicalReaction direction="left-to-right" evidence="11">
        <dbReference type="Rhea" id="RHEA:25889"/>
    </physiologicalReaction>
</comment>
<feature type="binding site" evidence="13">
    <location>
        <begin position="308"/>
        <end position="310"/>
    </location>
    <ligand>
        <name>iminosuccinate</name>
        <dbReference type="ChEBI" id="CHEBI:77875"/>
    </ligand>
</feature>
<dbReference type="NCBIfam" id="TIGR00550">
    <property type="entry name" value="nadA"/>
    <property type="match status" value="1"/>
</dbReference>
<evidence type="ECO:0000256" key="2">
    <source>
        <dbReference type="ARBA" id="ARBA00005065"/>
    </source>
</evidence>
<dbReference type="InterPro" id="IPR003473">
    <property type="entry name" value="NadA"/>
</dbReference>
<keyword evidence="15" id="KW-1185">Reference proteome</keyword>
<dbReference type="Gene3D" id="3.40.50.10800">
    <property type="entry name" value="NadA-like"/>
    <property type="match status" value="3"/>
</dbReference>
<comment type="function">
    <text evidence="1 13">Catalyzes the condensation of iminoaspartate with dihydroxyacetone phosphate to form quinolinate.</text>
</comment>
<keyword evidence="5 13" id="KW-0963">Cytoplasm</keyword>
<feature type="binding site" evidence="13">
    <location>
        <position position="213"/>
    </location>
    <ligand>
        <name>iminosuccinate</name>
        <dbReference type="ChEBI" id="CHEBI:77875"/>
    </ligand>
</feature>
<comment type="pathway">
    <text evidence="2 13">Cofactor biosynthesis; NAD(+) biosynthesis; quinolinate from iminoaspartate: step 1/1.</text>
</comment>
<feature type="binding site" evidence="13">
    <location>
        <position position="89"/>
    </location>
    <ligand>
        <name>iminosuccinate</name>
        <dbReference type="ChEBI" id="CHEBI:77875"/>
    </ligand>
</feature>
<feature type="binding site" evidence="13">
    <location>
        <position position="372"/>
    </location>
    <ligand>
        <name>[4Fe-4S] cluster</name>
        <dbReference type="ChEBI" id="CHEBI:49883"/>
    </ligand>
</feature>
<evidence type="ECO:0000256" key="6">
    <source>
        <dbReference type="ARBA" id="ARBA00022642"/>
    </source>
</evidence>
<proteinExistence type="inferred from homology"/>
<dbReference type="Proteomes" id="UP000539111">
    <property type="component" value="Unassembled WGS sequence"/>
</dbReference>
<dbReference type="FunFam" id="3.40.50.10800:FF:000001">
    <property type="entry name" value="Quinolinate synthase A"/>
    <property type="match status" value="1"/>
</dbReference>
<feature type="binding site" evidence="13">
    <location>
        <position position="153"/>
    </location>
    <ligand>
        <name>[4Fe-4S] cluster</name>
        <dbReference type="ChEBI" id="CHEBI:49883"/>
    </ligand>
</feature>
<dbReference type="PANTHER" id="PTHR30573:SF0">
    <property type="entry name" value="QUINOLINATE SYNTHASE, CHLOROPLASTIC"/>
    <property type="match status" value="1"/>
</dbReference>
<dbReference type="GO" id="GO:0008987">
    <property type="term" value="F:quinolinate synthetase A activity"/>
    <property type="evidence" value="ECO:0007669"/>
    <property type="project" value="UniProtKB-UniRule"/>
</dbReference>
<dbReference type="Pfam" id="PF02445">
    <property type="entry name" value="NadA"/>
    <property type="match status" value="1"/>
</dbReference>
<sequence>MTSIDEKLKLMAAGGAGENCDSGLEKDTWAFDSMPGYGPGASAADPIPAAAPRQGALPSEYKQATAAELDSRIRAAKRTLGDRAVVLGHFYQRDEVVQYADFVGDSFQLARAARAKPDAEAIVFCGVHFMAETADLLSGDEQSVILPNLAAGCSMADMANIDQVEQCWQELDDALGAGPDADGLAPVIPVTYMNSSAALKGFCGRHGGIVCTSSNARTVLDWAFERGRRVLFFPDQHLGRNTAKAMGVPEERMPLWMPNKPLGGMTPEQLRDAQVILWNGFCSVHKRFTVRQIEKARETFPNVRVIVHPECPMPVVDAADESGSTDYITKAIAAAPAGTTFAIGTEINLVNRLASENPQHTIFCLDPVVCPCSTMYRIHPGYLAWVLESLVRGRVINQISVGDDVAIPATRALERMLATTP</sequence>
<evidence type="ECO:0000256" key="9">
    <source>
        <dbReference type="ARBA" id="ARBA00023004"/>
    </source>
</evidence>
<dbReference type="GO" id="GO:0005829">
    <property type="term" value="C:cytosol"/>
    <property type="evidence" value="ECO:0007669"/>
    <property type="project" value="TreeGrafter"/>
</dbReference>
<dbReference type="GO" id="GO:0046872">
    <property type="term" value="F:metal ion binding"/>
    <property type="evidence" value="ECO:0007669"/>
    <property type="project" value="UniProtKB-KW"/>
</dbReference>
<dbReference type="UniPathway" id="UPA00253">
    <property type="reaction ID" value="UER00327"/>
</dbReference>
<dbReference type="EMBL" id="JACBZP010000001">
    <property type="protein sequence ID" value="NYI65981.1"/>
    <property type="molecule type" value="Genomic_DNA"/>
</dbReference>
<evidence type="ECO:0000256" key="13">
    <source>
        <dbReference type="HAMAP-Rule" id="MF_00569"/>
    </source>
</evidence>
<feature type="binding site" evidence="13">
    <location>
        <position position="282"/>
    </location>
    <ligand>
        <name>[4Fe-4S] cluster</name>
        <dbReference type="ChEBI" id="CHEBI:49883"/>
    </ligand>
</feature>
<feature type="binding site" evidence="13">
    <location>
        <position position="325"/>
    </location>
    <ligand>
        <name>iminosuccinate</name>
        <dbReference type="ChEBI" id="CHEBI:77875"/>
    </ligand>
</feature>
<feature type="binding site" evidence="13">
    <location>
        <begin position="192"/>
        <end position="194"/>
    </location>
    <ligand>
        <name>iminosuccinate</name>
        <dbReference type="ChEBI" id="CHEBI:77875"/>
    </ligand>
</feature>
<organism evidence="14 15">
    <name type="scientific">Spelaeicoccus albus</name>
    <dbReference type="NCBI Taxonomy" id="1280376"/>
    <lineage>
        <taxon>Bacteria</taxon>
        <taxon>Bacillati</taxon>
        <taxon>Actinomycetota</taxon>
        <taxon>Actinomycetes</taxon>
        <taxon>Micrococcales</taxon>
        <taxon>Brevibacteriaceae</taxon>
        <taxon>Spelaeicoccus</taxon>
    </lineage>
</organism>
<keyword evidence="7 13" id="KW-0808">Transferase</keyword>
<comment type="caution">
    <text evidence="14">The sequence shown here is derived from an EMBL/GenBank/DDBJ whole genome shotgun (WGS) entry which is preliminary data.</text>
</comment>
<protein>
    <recommendedName>
        <fullName evidence="12 13">Quinolinate synthase</fullName>
        <ecNumber evidence="3 13">2.5.1.72</ecNumber>
    </recommendedName>
</protein>
<comment type="subcellular location">
    <subcellularLocation>
        <location evidence="13">Cytoplasm</location>
    </subcellularLocation>
</comment>
<dbReference type="EC" id="2.5.1.72" evidence="3 13"/>
<dbReference type="InterPro" id="IPR023515">
    <property type="entry name" value="Quinolinate_synth_A_type3"/>
</dbReference>
<dbReference type="NCBIfam" id="NF006884">
    <property type="entry name" value="PRK09375.2-5"/>
    <property type="match status" value="1"/>
</dbReference>
<keyword evidence="8 13" id="KW-0479">Metal-binding</keyword>
<dbReference type="SUPFAM" id="SSF142754">
    <property type="entry name" value="NadA-like"/>
    <property type="match status" value="1"/>
</dbReference>
<dbReference type="PANTHER" id="PTHR30573">
    <property type="entry name" value="QUINOLINATE SYNTHETASE A"/>
    <property type="match status" value="1"/>
</dbReference>
<gene>
    <name evidence="13" type="primary">nadA</name>
    <name evidence="14" type="ORF">BJY26_000287</name>
</gene>
<dbReference type="HAMAP" id="MF_00569">
    <property type="entry name" value="NadA_type3"/>
    <property type="match status" value="1"/>
</dbReference>
<dbReference type="GO" id="GO:0051539">
    <property type="term" value="F:4 iron, 4 sulfur cluster binding"/>
    <property type="evidence" value="ECO:0007669"/>
    <property type="project" value="UniProtKB-KW"/>
</dbReference>
<dbReference type="NCBIfam" id="NF006883">
    <property type="entry name" value="PRK09375.2-4"/>
    <property type="match status" value="1"/>
</dbReference>
<evidence type="ECO:0000256" key="8">
    <source>
        <dbReference type="ARBA" id="ARBA00022723"/>
    </source>
</evidence>
<evidence type="ECO:0000256" key="4">
    <source>
        <dbReference type="ARBA" id="ARBA00022485"/>
    </source>
</evidence>
<name>A0A7Z0CZ50_9MICO</name>
<dbReference type="GO" id="GO:0034628">
    <property type="term" value="P:'de novo' NAD+ biosynthetic process from L-aspartate"/>
    <property type="evidence" value="ECO:0007669"/>
    <property type="project" value="TreeGrafter"/>
</dbReference>
<dbReference type="InterPro" id="IPR036094">
    <property type="entry name" value="NadA_sf"/>
</dbReference>
<evidence type="ECO:0000256" key="3">
    <source>
        <dbReference type="ARBA" id="ARBA00012669"/>
    </source>
</evidence>
<evidence type="ECO:0000256" key="10">
    <source>
        <dbReference type="ARBA" id="ARBA00023014"/>
    </source>
</evidence>